<feature type="transmembrane region" description="Helical" evidence="12">
    <location>
        <begin position="880"/>
        <end position="904"/>
    </location>
</feature>
<dbReference type="Pfam" id="PF00560">
    <property type="entry name" value="LRR_1"/>
    <property type="match status" value="10"/>
</dbReference>
<dbReference type="Pfam" id="PF13855">
    <property type="entry name" value="LRR_8"/>
    <property type="match status" value="3"/>
</dbReference>
<sequence>MWKYLMGDHRQIVAGSLATKVQSLIKLMAAGERKERENNQPTTGKIFVSLRRQAHHHVEEAMATHPMRWRMNIFHHRTTLHASSVWRVQLCPADQSLALLQFKASFSFYPWTEECNQPKTVLWRDGTDCCSWDGVTCNMKTGHVIGLDLGCSMLYGTLHSNSTLFFLHHLQKLDLSYNDFNGSVISSSFGQLLHLTHLNLSASNFAGQVPPEISHLSRLASLDLSENNLMLEPISFNKLAQNLTQLRELYLSEVNMSLVGPRSFMNLSSSLTSLQLQYCGLQRELPFSLRKLKQLEFLDLGYNNFIGPFPDVFANHTRLAWLDLSGNSFQGNNFTGQILNQFSNLTQLIELDLSDNKFDGKILPSLENLEKLDVLKLSSNDFTGEIPNSLFNITQLTQLSLSNNKFYGQISSSLGNLEKLFSLTLSSNSFTGEIPDAFFNLTLLRRLDLSNNRFDGQISSSLGNLEELYSLQLYFNNFSGEIPDRLFNFTQLYHLDLSNNRFDGQISSSLGNLEKLDYLALSFNNFTGEIPDVFFNFTQLIWLDLSNNRFDGQISSSLGNLEKLHCLALSFNNFSGKIPNSLFNLTQLYWLYLSNNRLIGPIPSFLFSMPSLQFLSLHNNLFSGRISPFLSNSLQYIDFSHNKLYGQIPPSVFKLQNLTALMLSSNDKLTGNISSVICKLKFLAILDLSNNTLVDSSHNAWETSVITSQNASKLEVIILRSNKLHGSLKGPSANDSFSKLKIFDLSDNSLSGPLPTEVPRKLKSLKQLNLSHNNLIGYIQPSLGNLTNLESLDLSSNMLVGRIPQQLVDLTFLAVLNLSYNQLEGSIPQGKQFNTFEDISYKGNLRLCGLPLKVKCNNGEGQQPPPSNFEKEDSMFEEGFGWKAVAMGYGCGFVFGVSMGYVVFRTRKPAWFVKMVERGGHQNTKRLRRKNAPRNGGRRH</sequence>
<evidence type="ECO:0000256" key="5">
    <source>
        <dbReference type="ARBA" id="ARBA00022692"/>
    </source>
</evidence>
<keyword evidence="3" id="KW-1003">Cell membrane</keyword>
<dbReference type="GO" id="GO:0005886">
    <property type="term" value="C:plasma membrane"/>
    <property type="evidence" value="ECO:0007669"/>
    <property type="project" value="UniProtKB-SubCell"/>
</dbReference>
<evidence type="ECO:0000256" key="10">
    <source>
        <dbReference type="ARBA" id="ARBA00023170"/>
    </source>
</evidence>
<keyword evidence="8 12" id="KW-1133">Transmembrane helix</keyword>
<dbReference type="EMBL" id="CAADRP010002266">
    <property type="protein sequence ID" value="VFU65007.1"/>
    <property type="molecule type" value="Genomic_DNA"/>
</dbReference>
<evidence type="ECO:0000256" key="1">
    <source>
        <dbReference type="ARBA" id="ARBA00004251"/>
    </source>
</evidence>
<feature type="domain" description="Leucine-rich repeat-containing N-terminal plant-type" evidence="13">
    <location>
        <begin position="93"/>
        <end position="138"/>
    </location>
</feature>
<evidence type="ECO:0000259" key="13">
    <source>
        <dbReference type="Pfam" id="PF08263"/>
    </source>
</evidence>
<proteinExistence type="inferred from homology"/>
<comment type="similarity">
    <text evidence="2">Belongs to the RLP family.</text>
</comment>
<evidence type="ECO:0000256" key="4">
    <source>
        <dbReference type="ARBA" id="ARBA00022614"/>
    </source>
</evidence>
<keyword evidence="4" id="KW-0433">Leucine-rich repeat</keyword>
<keyword evidence="10" id="KW-0675">Receptor</keyword>
<evidence type="ECO:0000256" key="2">
    <source>
        <dbReference type="ARBA" id="ARBA00009592"/>
    </source>
</evidence>
<dbReference type="FunFam" id="3.80.10.10:FF:000041">
    <property type="entry name" value="LRR receptor-like serine/threonine-protein kinase ERECTA"/>
    <property type="match status" value="1"/>
</dbReference>
<dbReference type="PANTHER" id="PTHR48052">
    <property type="entry name" value="UNNAMED PRODUCT"/>
    <property type="match status" value="1"/>
</dbReference>
<keyword evidence="7" id="KW-0677">Repeat</keyword>
<keyword evidence="11" id="KW-0325">Glycoprotein</keyword>
<evidence type="ECO:0000313" key="14">
    <source>
        <dbReference type="EMBL" id="VFU65007.1"/>
    </source>
</evidence>
<evidence type="ECO:0000256" key="11">
    <source>
        <dbReference type="ARBA" id="ARBA00023180"/>
    </source>
</evidence>
<dbReference type="SMART" id="SM00365">
    <property type="entry name" value="LRR_SD22"/>
    <property type="match status" value="8"/>
</dbReference>
<dbReference type="AlphaFoldDB" id="A0A6N2NE36"/>
<dbReference type="SMART" id="SM00369">
    <property type="entry name" value="LRR_TYP"/>
    <property type="match status" value="15"/>
</dbReference>
<evidence type="ECO:0000256" key="9">
    <source>
        <dbReference type="ARBA" id="ARBA00023136"/>
    </source>
</evidence>
<dbReference type="InterPro" id="IPR013210">
    <property type="entry name" value="LRR_N_plant-typ"/>
</dbReference>
<dbReference type="Gene3D" id="3.80.10.10">
    <property type="entry name" value="Ribonuclease Inhibitor"/>
    <property type="match status" value="6"/>
</dbReference>
<evidence type="ECO:0000256" key="6">
    <source>
        <dbReference type="ARBA" id="ARBA00022729"/>
    </source>
</evidence>
<dbReference type="InterPro" id="IPR001611">
    <property type="entry name" value="Leu-rich_rpt"/>
</dbReference>
<name>A0A6N2NE36_SALVM</name>
<evidence type="ECO:0000256" key="8">
    <source>
        <dbReference type="ARBA" id="ARBA00022989"/>
    </source>
</evidence>
<dbReference type="PRINTS" id="PR00019">
    <property type="entry name" value="LEURICHRPT"/>
</dbReference>
<dbReference type="InterPro" id="IPR003591">
    <property type="entry name" value="Leu-rich_rpt_typical-subtyp"/>
</dbReference>
<keyword evidence="6" id="KW-0732">Signal</keyword>
<keyword evidence="9 12" id="KW-0472">Membrane</keyword>
<dbReference type="Pfam" id="PF08263">
    <property type="entry name" value="LRRNT_2"/>
    <property type="match status" value="1"/>
</dbReference>
<keyword evidence="5 12" id="KW-0812">Transmembrane</keyword>
<comment type="subcellular location">
    <subcellularLocation>
        <location evidence="1">Cell membrane</location>
        <topology evidence="1">Single-pass type I membrane protein</topology>
    </subcellularLocation>
</comment>
<dbReference type="InterPro" id="IPR032675">
    <property type="entry name" value="LRR_dom_sf"/>
</dbReference>
<dbReference type="FunFam" id="3.80.10.10:FF:000095">
    <property type="entry name" value="LRR receptor-like serine/threonine-protein kinase GSO1"/>
    <property type="match status" value="1"/>
</dbReference>
<dbReference type="SUPFAM" id="SSF52058">
    <property type="entry name" value="L domain-like"/>
    <property type="match status" value="2"/>
</dbReference>
<dbReference type="PANTHER" id="PTHR48052:SF8">
    <property type="entry name" value="LRR RECEPTOR-LIKE SERINE_THREONINE-PROTEIN KINASE FLS2"/>
    <property type="match status" value="1"/>
</dbReference>
<reference evidence="14" key="1">
    <citation type="submission" date="2019-03" db="EMBL/GenBank/DDBJ databases">
        <authorList>
            <person name="Mank J."/>
            <person name="Almeida P."/>
        </authorList>
    </citation>
    <scope>NUCLEOTIDE SEQUENCE</scope>
    <source>
        <strain evidence="14">78183</strain>
    </source>
</reference>
<accession>A0A6N2NE36</accession>
<evidence type="ECO:0000256" key="12">
    <source>
        <dbReference type="SAM" id="Phobius"/>
    </source>
</evidence>
<gene>
    <name evidence="14" type="ORF">SVIM_LOCUS498734</name>
</gene>
<evidence type="ECO:0000256" key="3">
    <source>
        <dbReference type="ARBA" id="ARBA00022475"/>
    </source>
</evidence>
<protein>
    <recommendedName>
        <fullName evidence="13">Leucine-rich repeat-containing N-terminal plant-type domain-containing protein</fullName>
    </recommendedName>
</protein>
<organism evidence="14">
    <name type="scientific">Salix viminalis</name>
    <name type="common">Common osier</name>
    <name type="synonym">Basket willow</name>
    <dbReference type="NCBI Taxonomy" id="40686"/>
    <lineage>
        <taxon>Eukaryota</taxon>
        <taxon>Viridiplantae</taxon>
        <taxon>Streptophyta</taxon>
        <taxon>Embryophyta</taxon>
        <taxon>Tracheophyta</taxon>
        <taxon>Spermatophyta</taxon>
        <taxon>Magnoliopsida</taxon>
        <taxon>eudicotyledons</taxon>
        <taxon>Gunneridae</taxon>
        <taxon>Pentapetalae</taxon>
        <taxon>rosids</taxon>
        <taxon>fabids</taxon>
        <taxon>Malpighiales</taxon>
        <taxon>Salicaceae</taxon>
        <taxon>Saliceae</taxon>
        <taxon>Salix</taxon>
    </lineage>
</organism>
<dbReference type="FunFam" id="3.80.10.10:FF:000213">
    <property type="entry name" value="Tyrosine-sulfated glycopeptide receptor 1"/>
    <property type="match status" value="1"/>
</dbReference>
<evidence type="ECO:0000256" key="7">
    <source>
        <dbReference type="ARBA" id="ARBA00022737"/>
    </source>
</evidence>